<name>A0A9P1DF01_9DINO</name>
<dbReference type="EMBL" id="CAMXCT020004278">
    <property type="protein sequence ID" value="CAL1161791.1"/>
    <property type="molecule type" value="Genomic_DNA"/>
</dbReference>
<dbReference type="AlphaFoldDB" id="A0A9P1DF01"/>
<evidence type="ECO:0000256" key="1">
    <source>
        <dbReference type="SAM" id="MobiDB-lite"/>
    </source>
</evidence>
<gene>
    <name evidence="2" type="ORF">C1SCF055_LOCUS33863</name>
</gene>
<feature type="compositionally biased region" description="Basic and acidic residues" evidence="1">
    <location>
        <begin position="165"/>
        <end position="201"/>
    </location>
</feature>
<accession>A0A9P1DF01</accession>
<proteinExistence type="predicted"/>
<reference evidence="3" key="2">
    <citation type="submission" date="2024-04" db="EMBL/GenBank/DDBJ databases">
        <authorList>
            <person name="Chen Y."/>
            <person name="Shah S."/>
            <person name="Dougan E. K."/>
            <person name="Thang M."/>
            <person name="Chan C."/>
        </authorList>
    </citation>
    <scope>NUCLEOTIDE SEQUENCE [LARGE SCALE GENOMIC DNA]</scope>
</reference>
<dbReference type="EMBL" id="CAMXCT010004278">
    <property type="protein sequence ID" value="CAI4008416.1"/>
    <property type="molecule type" value="Genomic_DNA"/>
</dbReference>
<dbReference type="EMBL" id="CAMXCT030004278">
    <property type="protein sequence ID" value="CAL4795728.1"/>
    <property type="molecule type" value="Genomic_DNA"/>
</dbReference>
<evidence type="ECO:0000313" key="2">
    <source>
        <dbReference type="EMBL" id="CAI4008416.1"/>
    </source>
</evidence>
<sequence length="253" mass="27053">MADIKAIIAIRMGLEPPSSPVQTPMPSPPSSAKAARDENDPPPNPRAKASTNKTREVPDKEETQNDKVNSAGNEDSQDPEILEASPPGTPQPCDGKGSGKGVKGGRGRGRGRGRGLKRPSSACEPSTSPMKRPAAAVPPNHDDSTPGEIPSKDSDAAGEAAPETKTVDNKTVDNKEKEKPEKPVDNKEVDKTEKTTRKKAESSLLSKNGTWEVHERIRASGKGEGQKYKAFINTKTGATYYSRTQAKKNGYKD</sequence>
<feature type="region of interest" description="Disordered" evidence="1">
    <location>
        <begin position="1"/>
        <end position="209"/>
    </location>
</feature>
<dbReference type="Proteomes" id="UP001152797">
    <property type="component" value="Unassembled WGS sequence"/>
</dbReference>
<feature type="compositionally biased region" description="Basic and acidic residues" evidence="1">
    <location>
        <begin position="140"/>
        <end position="155"/>
    </location>
</feature>
<evidence type="ECO:0000313" key="4">
    <source>
        <dbReference type="Proteomes" id="UP001152797"/>
    </source>
</evidence>
<comment type="caution">
    <text evidence="2">The sequence shown here is derived from an EMBL/GenBank/DDBJ whole genome shotgun (WGS) entry which is preliminary data.</text>
</comment>
<feature type="compositionally biased region" description="Basic residues" evidence="1">
    <location>
        <begin position="103"/>
        <end position="117"/>
    </location>
</feature>
<organism evidence="2">
    <name type="scientific">Cladocopium goreaui</name>
    <dbReference type="NCBI Taxonomy" id="2562237"/>
    <lineage>
        <taxon>Eukaryota</taxon>
        <taxon>Sar</taxon>
        <taxon>Alveolata</taxon>
        <taxon>Dinophyceae</taxon>
        <taxon>Suessiales</taxon>
        <taxon>Symbiodiniaceae</taxon>
        <taxon>Cladocopium</taxon>
    </lineage>
</organism>
<reference evidence="2" key="1">
    <citation type="submission" date="2022-10" db="EMBL/GenBank/DDBJ databases">
        <authorList>
            <person name="Chen Y."/>
            <person name="Dougan E. K."/>
            <person name="Chan C."/>
            <person name="Rhodes N."/>
            <person name="Thang M."/>
        </authorList>
    </citation>
    <scope>NUCLEOTIDE SEQUENCE</scope>
</reference>
<evidence type="ECO:0000313" key="3">
    <source>
        <dbReference type="EMBL" id="CAL1161791.1"/>
    </source>
</evidence>
<keyword evidence="4" id="KW-1185">Reference proteome</keyword>
<protein>
    <submittedName>
        <fullName evidence="2">Uncharacterized protein</fullName>
    </submittedName>
</protein>
<feature type="compositionally biased region" description="Basic and acidic residues" evidence="1">
    <location>
        <begin position="53"/>
        <end position="65"/>
    </location>
</feature>
<feature type="compositionally biased region" description="Pro residues" evidence="1">
    <location>
        <begin position="17"/>
        <end position="29"/>
    </location>
</feature>